<dbReference type="Pfam" id="PF07606">
    <property type="entry name" value="DUF1569"/>
    <property type="match status" value="1"/>
</dbReference>
<keyword evidence="2" id="KW-1185">Reference proteome</keyword>
<reference evidence="1 2" key="1">
    <citation type="submission" date="2015-05" db="EMBL/GenBank/DDBJ databases">
        <title>Complete genome of Marinobacter psychrophilus strain 20041T isolated from sea-ice of the Canadian Basin.</title>
        <authorList>
            <person name="Song L."/>
            <person name="Ren L."/>
            <person name="Yu Y."/>
            <person name="Wang X."/>
        </authorList>
    </citation>
    <scope>NUCLEOTIDE SEQUENCE [LARGE SCALE GENOMIC DNA]</scope>
    <source>
        <strain evidence="1 2">20041</strain>
    </source>
</reference>
<protein>
    <submittedName>
        <fullName evidence="1">Twin-arginine translocation pathway signal</fullName>
    </submittedName>
</protein>
<proteinExistence type="predicted"/>
<dbReference type="PATRIC" id="fig|330734.3.peg.1996"/>
<organism evidence="1 2">
    <name type="scientific">Marinobacter psychrophilus</name>
    <dbReference type="NCBI Taxonomy" id="330734"/>
    <lineage>
        <taxon>Bacteria</taxon>
        <taxon>Pseudomonadati</taxon>
        <taxon>Pseudomonadota</taxon>
        <taxon>Gammaproteobacteria</taxon>
        <taxon>Pseudomonadales</taxon>
        <taxon>Marinobacteraceae</taxon>
        <taxon>Marinobacter</taxon>
    </lineage>
</organism>
<evidence type="ECO:0000313" key="2">
    <source>
        <dbReference type="Proteomes" id="UP000036406"/>
    </source>
</evidence>
<dbReference type="RefSeq" id="WP_048385634.1">
    <property type="nucleotide sequence ID" value="NZ_CP011494.1"/>
</dbReference>
<evidence type="ECO:0000313" key="1">
    <source>
        <dbReference type="EMBL" id="AKO52613.1"/>
    </source>
</evidence>
<dbReference type="EMBL" id="CP011494">
    <property type="protein sequence ID" value="AKO52613.1"/>
    <property type="molecule type" value="Genomic_DNA"/>
</dbReference>
<sequence>MNRRNVLLGIMAGGFVVGTSGVVWLGSGSNDRALTIDASLKTLDKLMNDKIATLGEWNIYQILIHSAQSVEFSMSSFPEHKPALFKKTVGKLAFAAFSAKGKMTHDLSEAIPGAPLIKESGDIRYAYQRLKESMIKFKGYHGHLAEHFAYGNMTKQQYEQAHAMHFYNHLLEIELTS</sequence>
<gene>
    <name evidence="1" type="ORF">ABA45_09495</name>
</gene>
<dbReference type="AlphaFoldDB" id="A0A0H4I4C6"/>
<accession>A0A0H4I4C6</accession>
<dbReference type="KEGG" id="mpq:ABA45_09495"/>
<dbReference type="InterPro" id="IPR011463">
    <property type="entry name" value="DUF1569"/>
</dbReference>
<name>A0A0H4I4C6_9GAMM</name>
<dbReference type="Proteomes" id="UP000036406">
    <property type="component" value="Chromosome"/>
</dbReference>